<dbReference type="AlphaFoldDB" id="A0A0D2ZW63"/>
<keyword evidence="3" id="KW-1185">Reference proteome</keyword>
<accession>A0A0D2ZW63</accession>
<dbReference type="STRING" id="109376.A0A0D2ZW63"/>
<dbReference type="Gramene" id="Bo02483s010.1">
    <property type="protein sequence ID" value="Bo02483s010.1"/>
    <property type="gene ID" value="Bo02483s010"/>
</dbReference>
<name>A0A0D2ZW63_BRAOL</name>
<dbReference type="HOGENOM" id="CLU_2561486_0_0_1"/>
<evidence type="ECO:0000313" key="3">
    <source>
        <dbReference type="Proteomes" id="UP000032141"/>
    </source>
</evidence>
<feature type="signal peptide" evidence="1">
    <location>
        <begin position="1"/>
        <end position="21"/>
    </location>
</feature>
<reference evidence="2" key="1">
    <citation type="journal article" date="2014" name="Genome Biol.">
        <title>Transcriptome and methylome profiling reveals relics of genome dominance in the mesopolyploid Brassica oleracea.</title>
        <authorList>
            <person name="Parkin I.A."/>
            <person name="Koh C."/>
            <person name="Tang H."/>
            <person name="Robinson S.J."/>
            <person name="Kagale S."/>
            <person name="Clarke W.E."/>
            <person name="Town C.D."/>
            <person name="Nixon J."/>
            <person name="Krishnakumar V."/>
            <person name="Bidwell S.L."/>
            <person name="Denoeud F."/>
            <person name="Belcram H."/>
            <person name="Links M.G."/>
            <person name="Just J."/>
            <person name="Clarke C."/>
            <person name="Bender T."/>
            <person name="Huebert T."/>
            <person name="Mason A.S."/>
            <person name="Pires J.C."/>
            <person name="Barker G."/>
            <person name="Moore J."/>
            <person name="Walley P.G."/>
            <person name="Manoli S."/>
            <person name="Batley J."/>
            <person name="Edwards D."/>
            <person name="Nelson M.N."/>
            <person name="Wang X."/>
            <person name="Paterson A.H."/>
            <person name="King G."/>
            <person name="Bancroft I."/>
            <person name="Chalhoub B."/>
            <person name="Sharpe A.G."/>
        </authorList>
    </citation>
    <scope>NUCLEOTIDE SEQUENCE [LARGE SCALE GENOMIC DNA]</scope>
    <source>
        <strain evidence="2">cv. TO1000</strain>
    </source>
</reference>
<feature type="chain" id="PRO_5002256606" evidence="1">
    <location>
        <begin position="22"/>
        <end position="82"/>
    </location>
</feature>
<sequence>MSLRFLLHNGALIPILRPASAGSFAEVLGGEMGPVRRDIVIPKRCTRVQGPLSEHFVMWLLNKMGGSSHNPSSCPSPRPRCR</sequence>
<dbReference type="Proteomes" id="UP000032141">
    <property type="component" value="Unassembled WGS sequence"/>
</dbReference>
<evidence type="ECO:0000313" key="2">
    <source>
        <dbReference type="EnsemblPlants" id="Bo02483s010.1"/>
    </source>
</evidence>
<protein>
    <submittedName>
        <fullName evidence="2">Uncharacterized protein</fullName>
    </submittedName>
</protein>
<keyword evidence="1" id="KW-0732">Signal</keyword>
<proteinExistence type="predicted"/>
<evidence type="ECO:0000256" key="1">
    <source>
        <dbReference type="SAM" id="SignalP"/>
    </source>
</evidence>
<organism evidence="2 3">
    <name type="scientific">Brassica oleracea var. oleracea</name>
    <dbReference type="NCBI Taxonomy" id="109376"/>
    <lineage>
        <taxon>Eukaryota</taxon>
        <taxon>Viridiplantae</taxon>
        <taxon>Streptophyta</taxon>
        <taxon>Embryophyta</taxon>
        <taxon>Tracheophyta</taxon>
        <taxon>Spermatophyta</taxon>
        <taxon>Magnoliopsida</taxon>
        <taxon>eudicotyledons</taxon>
        <taxon>Gunneridae</taxon>
        <taxon>Pentapetalae</taxon>
        <taxon>rosids</taxon>
        <taxon>malvids</taxon>
        <taxon>Brassicales</taxon>
        <taxon>Brassicaceae</taxon>
        <taxon>Brassiceae</taxon>
        <taxon>Brassica</taxon>
    </lineage>
</organism>
<dbReference type="EnsemblPlants" id="Bo02483s010.1">
    <property type="protein sequence ID" value="Bo02483s010.1"/>
    <property type="gene ID" value="Bo02483s010"/>
</dbReference>
<reference evidence="2" key="2">
    <citation type="submission" date="2015-06" db="UniProtKB">
        <authorList>
            <consortium name="EnsemblPlants"/>
        </authorList>
    </citation>
    <scope>IDENTIFICATION</scope>
</reference>